<proteinExistence type="predicted"/>
<dbReference type="GO" id="GO:0070390">
    <property type="term" value="C:transcription export complex 2"/>
    <property type="evidence" value="ECO:0007669"/>
    <property type="project" value="TreeGrafter"/>
</dbReference>
<reference evidence="4" key="1">
    <citation type="submission" date="2022-07" db="EMBL/GenBank/DDBJ databases">
        <title>Phylogenomic reconstructions and comparative analyses of Kickxellomycotina fungi.</title>
        <authorList>
            <person name="Reynolds N.K."/>
            <person name="Stajich J.E."/>
            <person name="Barry K."/>
            <person name="Grigoriev I.V."/>
            <person name="Crous P."/>
            <person name="Smith M.E."/>
        </authorList>
    </citation>
    <scope>NUCLEOTIDE SEQUENCE</scope>
    <source>
        <strain evidence="4">NBRC 100468</strain>
    </source>
</reference>
<dbReference type="OrthoDB" id="264795at2759"/>
<feature type="region of interest" description="Disordered" evidence="2">
    <location>
        <begin position="1157"/>
        <end position="1211"/>
    </location>
</feature>
<dbReference type="InterPro" id="IPR045107">
    <property type="entry name" value="SAC3/GANP/THP3"/>
</dbReference>
<evidence type="ECO:0000256" key="2">
    <source>
        <dbReference type="SAM" id="MobiDB-lite"/>
    </source>
</evidence>
<feature type="compositionally biased region" description="Basic and acidic residues" evidence="2">
    <location>
        <begin position="9"/>
        <end position="29"/>
    </location>
</feature>
<dbReference type="GO" id="GO:0005737">
    <property type="term" value="C:cytoplasm"/>
    <property type="evidence" value="ECO:0007669"/>
    <property type="project" value="TreeGrafter"/>
</dbReference>
<sequence>MNESNEVLQAREKRFSKETPKEKRWNEYHAKREERERAYGEFQKANGANHKIVGTCTEMASQYDREKRMHQDSVHILEKNPLTNEPDESKMVTEFTRSAAGREYLPEDIRAPDTLVRTVDYLVGTVLSQDPEMKISQNFVHNRTRAIRTEFEQQSVSDHRSIAAYEQIARFHILSLHLLLGRGDVSLHNESEQLHKTLITLMSFYNDARDQNITCPNEGEFRAYLLVVDAGNPATLLQIEKLPRDVFMSPILQKTLKLCRYSSTNNNLKAKHWMANHYAPQSLFSEFFREISKESTPYLLACLFETRFVKIRRCALHAITCSVSTLEENCYPLSKLTADLGFNDEEECEAFCKLYSLSIIDNGLGVRGVEFRKTGKFSTLDGGTKIYFYFKDPVPQPENTRSVKIIDQKGKNLDIVSIIRGRVPSIVPEIAPALARAPSMQALNGQTVGTKDPTSPFSIMSPIAKRMASLVSTPTQFAPSNVPTATKSSTSSVYSPMAESPFSQKSVSATPNLQNIFMSPKAVEQKPIPNLFAPPDREISKQKSLDIPIKMKETIKEPTPPPSKPPTPKPEIKTVTWHKSRSNVSITATSKQVLQSIVDELAKSIIASTFATYSRDTSIIKDVSHMIYESIVGSMTKKVAYHTSWVLLNKSASKNFRIKNLKLSGLKKWTMAINRIKDRKAVSEANFREISGLLSSTHFSYPGLRQQSTLSSQDLNRVGRVKRSKEEISGLRSNLWTKSELGAYSSAVLSELWRNAFPSQSSTFIMKAAVVEAGSVDSLESQWLWWHIDSNFQSNNLLKEFVRDRVSFRFYTNDFNDAWSRYWPTSIIFQIPPMGSNIERTTHLDRWDNMKGMLNQQIFLAKARFSMPPPLLVFAWPQTCDGNLTYVHDDDIKSALNLEQLLDEGYIGSLRIVNLDILDITSSLWSGMRWVIQATFNSWAKCTYSYGDVFHQYSKCIKEQFRGIDSSLLRYQKEGSELIESKDKDLFQISTSIIQTSLMARQQLLELFDISTDSGNQSNTGQWWSDIERANAFMDSGPLSTDEAIADFLNSIQNLDGGEYTRSPTQNQIVPQSDDINNQKEQQQSLIPSPMLGGQGVNFPLSLIIVVEKVLNQKASMELYGPSASLRVYIEPANNLLNELQKNLQKLVEQFVKTSRSISPIGTPKPKRKTPSTLKQHGLSTPVRSYASLFDSSNSPSESPRSASHSVNKRAKLSKQLRGLYSSLSSAEALLNGDKS</sequence>
<dbReference type="PANTHER" id="PTHR12436:SF3">
    <property type="entry name" value="GERMINAL-CENTER ASSOCIATED NUCLEAR PROTEIN"/>
    <property type="match status" value="1"/>
</dbReference>
<evidence type="ECO:0000259" key="3">
    <source>
        <dbReference type="Pfam" id="PF03399"/>
    </source>
</evidence>
<feature type="region of interest" description="Disordered" evidence="2">
    <location>
        <begin position="552"/>
        <end position="572"/>
    </location>
</feature>
<organism evidence="4 5">
    <name type="scientific">Mycoemilia scoparia</name>
    <dbReference type="NCBI Taxonomy" id="417184"/>
    <lineage>
        <taxon>Eukaryota</taxon>
        <taxon>Fungi</taxon>
        <taxon>Fungi incertae sedis</taxon>
        <taxon>Zoopagomycota</taxon>
        <taxon>Kickxellomycotina</taxon>
        <taxon>Kickxellomycetes</taxon>
        <taxon>Kickxellales</taxon>
        <taxon>Kickxellaceae</taxon>
        <taxon>Mycoemilia</taxon>
    </lineage>
</organism>
<feature type="region of interest" description="Disordered" evidence="2">
    <location>
        <begin position="1"/>
        <end position="29"/>
    </location>
</feature>
<gene>
    <name evidence="4" type="primary">SAC3</name>
    <name evidence="4" type="ORF">H4219_001803</name>
</gene>
<evidence type="ECO:0000313" key="5">
    <source>
        <dbReference type="Proteomes" id="UP001150538"/>
    </source>
</evidence>
<feature type="compositionally biased region" description="Pro residues" evidence="2">
    <location>
        <begin position="558"/>
        <end position="569"/>
    </location>
</feature>
<feature type="compositionally biased region" description="Polar residues" evidence="2">
    <location>
        <begin position="1171"/>
        <end position="1183"/>
    </location>
</feature>
<keyword evidence="1" id="KW-0175">Coiled coil</keyword>
<feature type="domain" description="SAC3/GANP/THP3 conserved" evidence="3">
    <location>
        <begin position="59"/>
        <end position="359"/>
    </location>
</feature>
<feature type="compositionally biased region" description="Low complexity" evidence="2">
    <location>
        <begin position="1188"/>
        <end position="1206"/>
    </location>
</feature>
<protein>
    <submittedName>
        <fullName evidence="4">Actin cytoskeleton and mitosis protein</fullName>
    </submittedName>
</protein>
<dbReference type="Gene3D" id="1.25.40.990">
    <property type="match status" value="1"/>
</dbReference>
<name>A0A9W8DV80_9FUNG</name>
<keyword evidence="5" id="KW-1185">Reference proteome</keyword>
<feature type="coiled-coil region" evidence="1">
    <location>
        <begin position="1130"/>
        <end position="1157"/>
    </location>
</feature>
<dbReference type="Pfam" id="PF03399">
    <property type="entry name" value="SAC3_GANP"/>
    <property type="match status" value="1"/>
</dbReference>
<evidence type="ECO:0000256" key="1">
    <source>
        <dbReference type="SAM" id="Coils"/>
    </source>
</evidence>
<dbReference type="Proteomes" id="UP001150538">
    <property type="component" value="Unassembled WGS sequence"/>
</dbReference>
<dbReference type="InterPro" id="IPR005062">
    <property type="entry name" value="SAC3/GANP/THP3_conserved"/>
</dbReference>
<comment type="caution">
    <text evidence="4">The sequence shown here is derived from an EMBL/GenBank/DDBJ whole genome shotgun (WGS) entry which is preliminary data.</text>
</comment>
<dbReference type="EMBL" id="JANBPU010000023">
    <property type="protein sequence ID" value="KAJ1919663.1"/>
    <property type="molecule type" value="Genomic_DNA"/>
</dbReference>
<dbReference type="GO" id="GO:0006406">
    <property type="term" value="P:mRNA export from nucleus"/>
    <property type="evidence" value="ECO:0007669"/>
    <property type="project" value="TreeGrafter"/>
</dbReference>
<accession>A0A9W8DV80</accession>
<evidence type="ECO:0000313" key="4">
    <source>
        <dbReference type="EMBL" id="KAJ1919663.1"/>
    </source>
</evidence>
<dbReference type="PANTHER" id="PTHR12436">
    <property type="entry name" value="80 KDA MCM3-ASSOCIATED PROTEIN"/>
    <property type="match status" value="1"/>
</dbReference>
<dbReference type="AlphaFoldDB" id="A0A9W8DV80"/>